<gene>
    <name evidence="4" type="ORF">ACFOOR_14065</name>
</gene>
<feature type="chain" id="PRO_5047263367" evidence="2">
    <location>
        <begin position="21"/>
        <end position="2545"/>
    </location>
</feature>
<dbReference type="InterPro" id="IPR010221">
    <property type="entry name" value="VCBS_dom"/>
</dbReference>
<dbReference type="InterPro" id="IPR044060">
    <property type="entry name" value="Bacterial_rp_domain"/>
</dbReference>
<evidence type="ECO:0000313" key="5">
    <source>
        <dbReference type="Proteomes" id="UP001595379"/>
    </source>
</evidence>
<dbReference type="Proteomes" id="UP001595379">
    <property type="component" value="Unassembled WGS sequence"/>
</dbReference>
<feature type="domain" description="Bacterial repeat" evidence="3">
    <location>
        <begin position="2025"/>
        <end position="2082"/>
    </location>
</feature>
<evidence type="ECO:0000256" key="2">
    <source>
        <dbReference type="SAM" id="SignalP"/>
    </source>
</evidence>
<dbReference type="NCBIfam" id="NF012211">
    <property type="entry name" value="tand_rpt_95"/>
    <property type="match status" value="1"/>
</dbReference>
<evidence type="ECO:0000256" key="1">
    <source>
        <dbReference type="SAM" id="MobiDB-lite"/>
    </source>
</evidence>
<dbReference type="Pfam" id="PF18998">
    <property type="entry name" value="Flg_new_2"/>
    <property type="match status" value="1"/>
</dbReference>
<feature type="compositionally biased region" description="Polar residues" evidence="1">
    <location>
        <begin position="295"/>
        <end position="305"/>
    </location>
</feature>
<comment type="caution">
    <text evidence="4">The sequence shown here is derived from an EMBL/GenBank/DDBJ whole genome shotgun (WGS) entry which is preliminary data.</text>
</comment>
<dbReference type="NCBIfam" id="TIGR01965">
    <property type="entry name" value="VCBS_repeat"/>
    <property type="match status" value="1"/>
</dbReference>
<name>A0ABV7A0D3_9PROT</name>
<reference evidence="5" key="1">
    <citation type="journal article" date="2019" name="Int. J. Syst. Evol. Microbiol.">
        <title>The Global Catalogue of Microorganisms (GCM) 10K type strain sequencing project: providing services to taxonomists for standard genome sequencing and annotation.</title>
        <authorList>
            <consortium name="The Broad Institute Genomics Platform"/>
            <consortium name="The Broad Institute Genome Sequencing Center for Infectious Disease"/>
            <person name="Wu L."/>
            <person name="Ma J."/>
        </authorList>
    </citation>
    <scope>NUCLEOTIDE SEQUENCE [LARGE SCALE GENOMIC DNA]</scope>
    <source>
        <strain evidence="5">KCTC 52487</strain>
    </source>
</reference>
<feature type="signal peptide" evidence="2">
    <location>
        <begin position="1"/>
        <end position="20"/>
    </location>
</feature>
<accession>A0ABV7A0D3</accession>
<organism evidence="4 5">
    <name type="scientific">Hyphobacterium vulgare</name>
    <dbReference type="NCBI Taxonomy" id="1736751"/>
    <lineage>
        <taxon>Bacteria</taxon>
        <taxon>Pseudomonadati</taxon>
        <taxon>Pseudomonadota</taxon>
        <taxon>Alphaproteobacteria</taxon>
        <taxon>Maricaulales</taxon>
        <taxon>Maricaulaceae</taxon>
        <taxon>Hyphobacterium</taxon>
    </lineage>
</organism>
<proteinExistence type="predicted"/>
<evidence type="ECO:0000313" key="4">
    <source>
        <dbReference type="EMBL" id="MFC2927230.1"/>
    </source>
</evidence>
<dbReference type="EMBL" id="JBHRSV010000028">
    <property type="protein sequence ID" value="MFC2927230.1"/>
    <property type="molecule type" value="Genomic_DNA"/>
</dbReference>
<keyword evidence="2" id="KW-0732">Signal</keyword>
<sequence>MSASLLAAFLWLVPAGMVWGQSDAQPEGPGNAPEYFAQRGGEVLDADFIPVAEDETQSEPLPDVYNPQDYLGGPEIRMNSTLSGPQDDARAAELEGGGFAVVWMDRSLAQPDPSGWGIRARIFTADGTPAGADFIVNSATGPIPDVGGDQVGPDVAALADGGFVIAWRSIARNQILGRTFDAAGAATSNTFRISDTNDTYDIPRIAGLTNGDFTAVWSARSPGDGSFSGIRARIFAPDGTARGASFTANSITGGYQILPDVAALTGGGFAVAWNDNDTIRARVFWEDGSPLAPDQTVNPTSSLRSRSGLPPTIDPLTSGGFVVTWSANIGVMTHQFDASGGSVTTAGAIVNQAPSSNASLPEAAGLADGNFALVWRADHSIPSLSYSPADVGGRVIDPANTPVSAVFAANPVRSGDQISRFATRLGNGFLVVWTTASGDISGRIFTSTATHTLTIFFPGTRPGRVHDLANGIDCSTDCVIQLPVGAALSLTRTTSSGNSFFTGWMGDCSGSAPTCAVTLDQDRIIGARFFPTISITAPSGTPVLNPTDPVTVEWTGGDPLANVLIRAVHFPSSVNPNNWQISSPWKQSTNDGTETFPRPVIVLPQSFDCSRLYRFSIQGTNLSGGVVTATRGGAFRFACPPSAVPDQITLGEDDGLTDLSASLLSNDIGTGLTLTGLTNFNGSAPTGVFPPLNLANGVISIEPGGFFNFLAAGESELIQFSYEIADTAGGQATALASVWIDGVNDSPSASDDAVDVNRDDAATDLTQLLLQTDDDPDTNDVVTISAIDTTGTVGLAAFSNGTVTYDPNGAFDTLTAGQTATDSFTYTISDGQGGSDTATVTVTVHGTNTPPTANPDTLGVGSNPFTALADFQVNETSAKDQLFPDLATLSNGNFVVTWIDYFNSDAVFNDGFARYRIYNPDGAPLTGELDAHPDAGNVDRARIAALAGGGFVIVWQQAGGTPHDNWGWGILARVFDTHGTAVSGIIPVNSWITNDQFEPDVAALSDGGFAVSWSDISIESPDSESAAITSRRFTADGTPVGANEFQVNTHEAGQQSASSIAGLMAGGYVIAWTSDDGNAVRTHYRLFEADDTPRTAELPFDQPSDPSPGVPHLAPHSSGGFLLTPAVSSTSATTRAALYTSAGVYAGTEYFTTPATASHSMSFITELAGNEVLIVWAGNGDDIASQIFDTSGSPATSMEIVNTTVTGQQAYPASTALHHGGYAVAWTDFEGSAPDLDQASVRMRVFRPESGCPANAVYSVSGDPDERVNEYTTYQQRFSRLAALDAGFVVVWEDLVSTDGAIEPREIVRARIYQSDGSPLTGEFVATVNTAGAQFNPDVARLADNRFAVSWEDESDGSIRARIFLADGTPATGDLQANTSTDGRQVLASIGALEDGGFVVAWGDASHPGGDPNDLVLAQRFNAAGAHVGGEFRVNETDAGENTLTELRPNVIGLSGGGFAINWVGRHTTGADTDDRSVRSRVYNAAGVALGGETVLNTTTVSAQGFPGGEAYGPGFVSAWADFSRLGGDASGDQVRIRQFNSDGSPRTSEVRANTTLFGNQTHPRVAVMPDGGYVVVYQDGTTTVRGRYVNADNQPVGSDFIVMTDPQVHAQIADVAALDGDRFVVTWTESVPGAPFPGDTNVHVRVLTGTCTPPELLVAEGAPVDIPVQLANQTHLLDLLSNDTDADGDTLSFVRINGLAIQTGTPFVLPSGAILTLESGQLRYDPRPAAYAIALGDGDVDDDNFTYTITDGRGGFASADARIWITGVNDDPTASAAFVFTSEDSGEMDLTPWLTGAGTDPDGDTLTVSAIDTAGTTGLVTLTASASAAGGRGPTPASAAGSTVSYDPAGRLDHLGDGEVFEDVFGFSLEDPSGSSAPGSATVYVFGQNDAPAANDDALSIAATAAAVDVTALLLLNDTDPDQTDLLEIVSVDMTGTMGSVTFNDATVTYDPTGAFDALQPGQESTDSFAYTLTDPHGVTASATVTVTVRAIDVTDHELTVSAEGLGSGTVTAFPAGISCGALGSECSGTFSAGTMVMLTATPETGSRFDGWTQDCRGIEGDTCRVAMTEARSVGARFAAEEIADGRIVAATLPGARSGVIGGTPVTVFMSVVSRQSTPAQACAIDAGDSAITLSYVQVDGANQPVGEINPVFDLPNGGIASFILILTGLQPTDEDGLIFHPRVICDNAELAPIEGVNSVFLTFDYADTPDLLSIGVTPSGDGVVRIPATGNRISFMSAAAVNIGAGDGSAGAGQATVTVSVDTGAAVLPVTLEVCETPSTGGCITPRGTDTVSTVFDANIAKFFAVFVRAGEGANIAFDPANARVFLRFVDANGVTRSATSAAISAPLPSDQPVAAPTAGRWSVLLRQDTGDWPSLRRASLYVFEDGTALLDDGETIILHSVERIEALPGFSRFAFTGFEGIADDHAIRAGDALDDQPGAFWGVRDARSDRPARWADIAGDYGSLRIGQDGSISGTLAGCIVSGTGRSPEPAAPGLLEARVSLMGCVNSGSYRAVADLPANDRDRPRLVVANGETGWVLNGTR</sequence>
<dbReference type="Gene3D" id="2.60.40.3440">
    <property type="match status" value="2"/>
</dbReference>
<keyword evidence="5" id="KW-1185">Reference proteome</keyword>
<feature type="region of interest" description="Disordered" evidence="1">
    <location>
        <begin position="291"/>
        <end position="310"/>
    </location>
</feature>
<evidence type="ECO:0000259" key="3">
    <source>
        <dbReference type="Pfam" id="PF18998"/>
    </source>
</evidence>
<protein>
    <submittedName>
        <fullName evidence="4">Ig-like domain-containing protein</fullName>
    </submittedName>
</protein>
<dbReference type="Pfam" id="PF17963">
    <property type="entry name" value="Big_9"/>
    <property type="match status" value="4"/>
</dbReference>
<dbReference type="RefSeq" id="WP_380214832.1">
    <property type="nucleotide sequence ID" value="NZ_JBHRSV010000028.1"/>
</dbReference>
<feature type="region of interest" description="Disordered" evidence="1">
    <location>
        <begin position="1093"/>
        <end position="1116"/>
    </location>
</feature>